<dbReference type="Gene3D" id="3.40.50.150">
    <property type="entry name" value="Vaccinia Virus protein VP39"/>
    <property type="match status" value="1"/>
</dbReference>
<organism evidence="4 5">
    <name type="scientific">Symbiodinium necroappetens</name>
    <dbReference type="NCBI Taxonomy" id="1628268"/>
    <lineage>
        <taxon>Eukaryota</taxon>
        <taxon>Sar</taxon>
        <taxon>Alveolata</taxon>
        <taxon>Dinophyceae</taxon>
        <taxon>Suessiales</taxon>
        <taxon>Symbiodiniaceae</taxon>
        <taxon>Symbiodinium</taxon>
    </lineage>
</organism>
<feature type="repeat" description="PPR" evidence="2">
    <location>
        <begin position="492"/>
        <end position="526"/>
    </location>
</feature>
<dbReference type="SUPFAM" id="SSF53335">
    <property type="entry name" value="S-adenosyl-L-methionine-dependent methyltransferases"/>
    <property type="match status" value="1"/>
</dbReference>
<dbReference type="PANTHER" id="PTHR47447">
    <property type="entry name" value="OS03G0856100 PROTEIN"/>
    <property type="match status" value="1"/>
</dbReference>
<proteinExistence type="predicted"/>
<dbReference type="Gene3D" id="1.25.40.10">
    <property type="entry name" value="Tetratricopeptide repeat domain"/>
    <property type="match status" value="5"/>
</dbReference>
<dbReference type="PANTHER" id="PTHR47447:SF17">
    <property type="entry name" value="OS12G0638900 PROTEIN"/>
    <property type="match status" value="1"/>
</dbReference>
<feature type="compositionally biased region" description="Basic and acidic residues" evidence="3">
    <location>
        <begin position="899"/>
        <end position="923"/>
    </location>
</feature>
<dbReference type="InterPro" id="IPR007473">
    <property type="entry name" value="RlmJ"/>
</dbReference>
<evidence type="ECO:0000256" key="2">
    <source>
        <dbReference type="PROSITE-ProRule" id="PRU00708"/>
    </source>
</evidence>
<keyword evidence="5" id="KW-1185">Reference proteome</keyword>
<evidence type="ECO:0000256" key="1">
    <source>
        <dbReference type="ARBA" id="ARBA00022737"/>
    </source>
</evidence>
<sequence>MKQSRAELPPVPVHPCDRQAVAEISSLGRSHAWQKALNRLQEASASPAGGASIAAWTSCIKACKGEGRWPIAIGLHDAMMRSFIEPSVVSYGSTVSALAADTQWEWALKALEDMESRFLQPNLVVLNSAIRSCGEWNVALALLDDLQQKLLEADVISFNAAIAACVHNWEVGVEILQQMHEAFILQDVVTSTGVIKACGSSIQWQVALEVLNATSRKGLRLDVLCFNCVLNACEAASRWVSALQLIGAASMELRPDDVTLGTATSACGKAGRWEHALLLSLSLHAGQRSVFSQTAAVSALAKAGRWALALSSLENMRQLSTPPNHVTVGAVISAFANAACWDRALSMLWESRHTLPLTVGCFNAAMQACHLAGQWQHALQVLCQMEPLTPDITSQNIAMNACGLQSQWQRVIDMLEDCRRRELQADELTHRAVLTACSAATQWSQCLRALAERPIGLVSHTIGIDSLRAEAEGWALALALLQDVELAGLECDTIICNAAINACAGSGQWEAGLALMARMYRERIEQSVATHTSVLMASAVAALWDVALMLLGDVRSRSASTLQITCSSAMSACEKGMQWEHALALFYDLAQSNLRADAICYNAAIEACSAAEEWTLVSELMRASLQSTHSFTIAAYDHAVQAGSSVDCFKHIVLICLLQRMVRDGDPFLLIDTHAGRGLYDLTREVPMQRNASKWGVQQLAEAASASDALVDAFVRAQRGSLDRDFQPLPLRFYLGSPAIALQWLRPQDRGSQRKMQWDSVPLDVRDSSDDLIIDREDEDNPPDELDDEIGPVVPLHPPKPSAIGDLRGEADGPRPARHLLPLEKDEAAIPSFVAAPETEEASGYVKETRMDVLDKWPPPPRQDGDADLPAGPVPSVKVYAEHRYADAEKANESWSELLRQHEEAKEEATAKPTFEVHLKEDAAEQDDQDSSGELYNSPNADNVIPPELRTGLER</sequence>
<dbReference type="InterPro" id="IPR002885">
    <property type="entry name" value="PPR_rpt"/>
</dbReference>
<dbReference type="Pfam" id="PF04378">
    <property type="entry name" value="RsmJ"/>
    <property type="match status" value="1"/>
</dbReference>
<gene>
    <name evidence="4" type="ORF">SNEC2469_LOCUS31843</name>
</gene>
<accession>A0A813BTC9</accession>
<evidence type="ECO:0008006" key="6">
    <source>
        <dbReference type="Google" id="ProtNLM"/>
    </source>
</evidence>
<name>A0A813BTC9_9DINO</name>
<evidence type="ECO:0000313" key="5">
    <source>
        <dbReference type="Proteomes" id="UP000601435"/>
    </source>
</evidence>
<reference evidence="4" key="1">
    <citation type="submission" date="2021-02" db="EMBL/GenBank/DDBJ databases">
        <authorList>
            <person name="Dougan E. K."/>
            <person name="Rhodes N."/>
            <person name="Thang M."/>
            <person name="Chan C."/>
        </authorList>
    </citation>
    <scope>NUCLEOTIDE SEQUENCE</scope>
</reference>
<feature type="region of interest" description="Disordered" evidence="3">
    <location>
        <begin position="769"/>
        <end position="807"/>
    </location>
</feature>
<evidence type="ECO:0000256" key="3">
    <source>
        <dbReference type="SAM" id="MobiDB-lite"/>
    </source>
</evidence>
<dbReference type="GO" id="GO:0070475">
    <property type="term" value="P:rRNA base methylation"/>
    <property type="evidence" value="ECO:0007669"/>
    <property type="project" value="InterPro"/>
</dbReference>
<protein>
    <recommendedName>
        <fullName evidence="6">Pentatricopeptide repeat-containing protein, chloroplastic</fullName>
    </recommendedName>
</protein>
<feature type="compositionally biased region" description="Acidic residues" evidence="3">
    <location>
        <begin position="776"/>
        <end position="790"/>
    </location>
</feature>
<dbReference type="OrthoDB" id="438691at2759"/>
<dbReference type="AlphaFoldDB" id="A0A813BTC9"/>
<comment type="caution">
    <text evidence="4">The sequence shown here is derived from an EMBL/GenBank/DDBJ whole genome shotgun (WGS) entry which is preliminary data.</text>
</comment>
<dbReference type="InterPro" id="IPR011990">
    <property type="entry name" value="TPR-like_helical_dom_sf"/>
</dbReference>
<dbReference type="InterPro" id="IPR029063">
    <property type="entry name" value="SAM-dependent_MTases_sf"/>
</dbReference>
<dbReference type="EMBL" id="CAJNJA010078397">
    <property type="protein sequence ID" value="CAE7922236.1"/>
    <property type="molecule type" value="Genomic_DNA"/>
</dbReference>
<evidence type="ECO:0000313" key="4">
    <source>
        <dbReference type="EMBL" id="CAE7922236.1"/>
    </source>
</evidence>
<dbReference type="GO" id="GO:0008649">
    <property type="term" value="F:rRNA methyltransferase activity"/>
    <property type="evidence" value="ECO:0007669"/>
    <property type="project" value="InterPro"/>
</dbReference>
<dbReference type="Proteomes" id="UP000601435">
    <property type="component" value="Unassembled WGS sequence"/>
</dbReference>
<keyword evidence="1" id="KW-0677">Repeat</keyword>
<feature type="compositionally biased region" description="Polar residues" evidence="3">
    <location>
        <begin position="932"/>
        <end position="941"/>
    </location>
</feature>
<dbReference type="PROSITE" id="PS51375">
    <property type="entry name" value="PPR"/>
    <property type="match status" value="1"/>
</dbReference>
<feature type="region of interest" description="Disordered" evidence="3">
    <location>
        <begin position="890"/>
        <end position="955"/>
    </location>
</feature>